<evidence type="ECO:0000313" key="3">
    <source>
        <dbReference type="WBParaSite" id="TCNE_0000704001-mRNA-1"/>
    </source>
</evidence>
<accession>A0A183UEX0</accession>
<protein>
    <submittedName>
        <fullName evidence="1 3">Uncharacterized protein</fullName>
    </submittedName>
</protein>
<reference evidence="1 2" key="2">
    <citation type="submission" date="2018-11" db="EMBL/GenBank/DDBJ databases">
        <authorList>
            <consortium name="Pathogen Informatics"/>
        </authorList>
    </citation>
    <scope>NUCLEOTIDE SEQUENCE [LARGE SCALE GENOMIC DNA]</scope>
</reference>
<dbReference type="AlphaFoldDB" id="A0A183UEX0"/>
<keyword evidence="2" id="KW-1185">Reference proteome</keyword>
<organism evidence="2 3">
    <name type="scientific">Toxocara canis</name>
    <name type="common">Canine roundworm</name>
    <dbReference type="NCBI Taxonomy" id="6265"/>
    <lineage>
        <taxon>Eukaryota</taxon>
        <taxon>Metazoa</taxon>
        <taxon>Ecdysozoa</taxon>
        <taxon>Nematoda</taxon>
        <taxon>Chromadorea</taxon>
        <taxon>Rhabditida</taxon>
        <taxon>Spirurina</taxon>
        <taxon>Ascaridomorpha</taxon>
        <taxon>Ascaridoidea</taxon>
        <taxon>Toxocaridae</taxon>
        <taxon>Toxocara</taxon>
    </lineage>
</organism>
<dbReference type="EMBL" id="UYWY01019601">
    <property type="protein sequence ID" value="VDM38361.1"/>
    <property type="molecule type" value="Genomic_DNA"/>
</dbReference>
<dbReference type="WBParaSite" id="TCNE_0000704001-mRNA-1">
    <property type="protein sequence ID" value="TCNE_0000704001-mRNA-1"/>
    <property type="gene ID" value="TCNE_0000704001"/>
</dbReference>
<sequence length="79" mass="8099">MGINGSGLYYNQALAPTRGCLPPAHAPALPLSLIIAPPITTIPGSGSGSGSINLTLIFPLDPSKESSSSHLHYPNCVFV</sequence>
<evidence type="ECO:0000313" key="1">
    <source>
        <dbReference type="EMBL" id="VDM38361.1"/>
    </source>
</evidence>
<name>A0A183UEX0_TOXCA</name>
<proteinExistence type="predicted"/>
<reference evidence="3" key="1">
    <citation type="submission" date="2016-06" db="UniProtKB">
        <authorList>
            <consortium name="WormBaseParasite"/>
        </authorList>
    </citation>
    <scope>IDENTIFICATION</scope>
</reference>
<evidence type="ECO:0000313" key="2">
    <source>
        <dbReference type="Proteomes" id="UP000050794"/>
    </source>
</evidence>
<gene>
    <name evidence="1" type="ORF">TCNE_LOCUS7040</name>
</gene>
<dbReference type="Proteomes" id="UP000050794">
    <property type="component" value="Unassembled WGS sequence"/>
</dbReference>